<evidence type="ECO:0000313" key="1">
    <source>
        <dbReference type="EMBL" id="CAH1098818.1"/>
    </source>
</evidence>
<reference evidence="1" key="1">
    <citation type="submission" date="2022-01" db="EMBL/GenBank/DDBJ databases">
        <authorList>
            <person name="King R."/>
        </authorList>
    </citation>
    <scope>NUCLEOTIDE SEQUENCE</scope>
</reference>
<sequence length="149" mass="17513">MSKYTALDRIKAFPKYVSHYSRKNNPNRVYLDHDVFISSLYKDFYLDWCKDKNITPVKEDMYRRIFCNEYNIGFKLPKRDTCHTCDCLNILIQTEDLHHRRAAAMQNSLREEVESAKTNGDKIVLTFDLQQTLPTPSLTVGPAFNLRKT</sequence>
<keyword evidence="2" id="KW-1185">Reference proteome</keyword>
<dbReference type="EMBL" id="OV651813">
    <property type="protein sequence ID" value="CAH1098818.1"/>
    <property type="molecule type" value="Genomic_DNA"/>
</dbReference>
<gene>
    <name evidence="1" type="ORF">PSYICH_LOCUS501</name>
</gene>
<dbReference type="PANTHER" id="PTHR10773:SF19">
    <property type="match status" value="1"/>
</dbReference>
<dbReference type="PANTHER" id="PTHR10773">
    <property type="entry name" value="DNA-DIRECTED RNA POLYMERASES I, II, AND III SUBUNIT RPABC2"/>
    <property type="match status" value="1"/>
</dbReference>
<organism evidence="1 2">
    <name type="scientific">Psylliodes chrysocephalus</name>
    <dbReference type="NCBI Taxonomy" id="3402493"/>
    <lineage>
        <taxon>Eukaryota</taxon>
        <taxon>Metazoa</taxon>
        <taxon>Ecdysozoa</taxon>
        <taxon>Arthropoda</taxon>
        <taxon>Hexapoda</taxon>
        <taxon>Insecta</taxon>
        <taxon>Pterygota</taxon>
        <taxon>Neoptera</taxon>
        <taxon>Endopterygota</taxon>
        <taxon>Coleoptera</taxon>
        <taxon>Polyphaga</taxon>
        <taxon>Cucujiformia</taxon>
        <taxon>Chrysomeloidea</taxon>
        <taxon>Chrysomelidae</taxon>
        <taxon>Galerucinae</taxon>
        <taxon>Alticini</taxon>
        <taxon>Psylliodes</taxon>
    </lineage>
</organism>
<dbReference type="Proteomes" id="UP001153636">
    <property type="component" value="Chromosome 1"/>
</dbReference>
<dbReference type="AlphaFoldDB" id="A0A9P0CEY9"/>
<proteinExistence type="predicted"/>
<protein>
    <submittedName>
        <fullName evidence="1">Uncharacterized protein</fullName>
    </submittedName>
</protein>
<evidence type="ECO:0000313" key="2">
    <source>
        <dbReference type="Proteomes" id="UP001153636"/>
    </source>
</evidence>
<dbReference type="OrthoDB" id="6764963at2759"/>
<name>A0A9P0CEY9_9CUCU</name>
<accession>A0A9P0CEY9</accession>